<dbReference type="EMBL" id="FNNU01000001">
    <property type="protein sequence ID" value="SDW36393.1"/>
    <property type="molecule type" value="Genomic_DNA"/>
</dbReference>
<dbReference type="SUPFAM" id="SSF47203">
    <property type="entry name" value="Acyl-CoA dehydrogenase C-terminal domain-like"/>
    <property type="match status" value="1"/>
</dbReference>
<dbReference type="Gene3D" id="1.10.540.10">
    <property type="entry name" value="Acyl-CoA dehydrogenase/oxidase, N-terminal domain"/>
    <property type="match status" value="1"/>
</dbReference>
<dbReference type="OrthoDB" id="7316074at2"/>
<dbReference type="CDD" id="cd00567">
    <property type="entry name" value="ACAD"/>
    <property type="match status" value="1"/>
</dbReference>
<dbReference type="InterPro" id="IPR037069">
    <property type="entry name" value="AcylCoA_DH/ox_N_sf"/>
</dbReference>
<dbReference type="Proteomes" id="UP000243778">
    <property type="component" value="Unassembled WGS sequence"/>
</dbReference>
<evidence type="ECO:0000313" key="6">
    <source>
        <dbReference type="EMBL" id="SDW36393.1"/>
    </source>
</evidence>
<dbReference type="InterPro" id="IPR046373">
    <property type="entry name" value="Acyl-CoA_Oxase/DH_mid-dom_sf"/>
</dbReference>
<protein>
    <submittedName>
        <fullName evidence="6">Acyl-CoA dehydrogenase</fullName>
    </submittedName>
</protein>
<keyword evidence="2" id="KW-0560">Oxidoreductase</keyword>
<dbReference type="GO" id="GO:0016627">
    <property type="term" value="F:oxidoreductase activity, acting on the CH-CH group of donors"/>
    <property type="evidence" value="ECO:0007669"/>
    <property type="project" value="InterPro"/>
</dbReference>
<dbReference type="RefSeq" id="WP_090224809.1">
    <property type="nucleotide sequence ID" value="NZ_FNNU01000001.1"/>
</dbReference>
<proteinExistence type="predicted"/>
<keyword evidence="1" id="KW-0285">Flavoprotein</keyword>
<dbReference type="PANTHER" id="PTHR43831">
    <property type="entry name" value="ISOBUTYRYL-COA DEHYDROGENASE"/>
    <property type="match status" value="1"/>
</dbReference>
<dbReference type="Pfam" id="PF02770">
    <property type="entry name" value="Acyl-CoA_dh_M"/>
    <property type="match status" value="1"/>
</dbReference>
<reference evidence="7" key="1">
    <citation type="submission" date="2016-10" db="EMBL/GenBank/DDBJ databases">
        <authorList>
            <person name="Varghese N."/>
            <person name="Submissions S."/>
        </authorList>
    </citation>
    <scope>NUCLEOTIDE SEQUENCE [LARGE SCALE GENOMIC DNA]</scope>
    <source>
        <strain evidence="7">NRRL B-59562</strain>
    </source>
</reference>
<dbReference type="InterPro" id="IPR006091">
    <property type="entry name" value="Acyl-CoA_Oxase/DH_mid-dom"/>
</dbReference>
<evidence type="ECO:0000256" key="2">
    <source>
        <dbReference type="ARBA" id="ARBA00023002"/>
    </source>
</evidence>
<dbReference type="Gene3D" id="2.40.110.10">
    <property type="entry name" value="Butyryl-CoA Dehydrogenase, subunit A, domain 2"/>
    <property type="match status" value="1"/>
</dbReference>
<evidence type="ECO:0000256" key="1">
    <source>
        <dbReference type="ARBA" id="ARBA00022630"/>
    </source>
</evidence>
<evidence type="ECO:0000313" key="7">
    <source>
        <dbReference type="Proteomes" id="UP000243778"/>
    </source>
</evidence>
<feature type="domain" description="Acyl-CoA dehydrogenase C-terminal" evidence="5">
    <location>
        <begin position="256"/>
        <end position="371"/>
    </location>
</feature>
<accession>A0A1H2SXI6</accession>
<feature type="domain" description="Acyl-CoA dehydrogenase/oxidase N-terminal" evidence="4">
    <location>
        <begin position="25"/>
        <end position="93"/>
    </location>
</feature>
<keyword evidence="7" id="KW-1185">Reference proteome</keyword>
<dbReference type="PANTHER" id="PTHR43831:SF1">
    <property type="entry name" value="ISOBUTYRYL-COA DEHYDROGENASE, MITOCHONDRIAL"/>
    <property type="match status" value="1"/>
</dbReference>
<evidence type="ECO:0000259" key="3">
    <source>
        <dbReference type="Pfam" id="PF02770"/>
    </source>
</evidence>
<dbReference type="GO" id="GO:0050660">
    <property type="term" value="F:flavin adenine dinucleotide binding"/>
    <property type="evidence" value="ECO:0007669"/>
    <property type="project" value="InterPro"/>
</dbReference>
<evidence type="ECO:0000259" key="4">
    <source>
        <dbReference type="Pfam" id="PF02771"/>
    </source>
</evidence>
<dbReference type="InterPro" id="IPR009100">
    <property type="entry name" value="AcylCoA_DH/oxidase_NM_dom_sf"/>
</dbReference>
<name>A0A1H2SXI6_9PSED</name>
<dbReference type="InterPro" id="IPR052547">
    <property type="entry name" value="Mito_Isobutyryl-CoADH"/>
</dbReference>
<dbReference type="SUPFAM" id="SSF56645">
    <property type="entry name" value="Acyl-CoA dehydrogenase NM domain-like"/>
    <property type="match status" value="1"/>
</dbReference>
<gene>
    <name evidence="6" type="ORF">SAMN05216287_0808</name>
</gene>
<organism evidence="6 7">
    <name type="scientific">Pseudomonas kuykendallii</name>
    <dbReference type="NCBI Taxonomy" id="1007099"/>
    <lineage>
        <taxon>Bacteria</taxon>
        <taxon>Pseudomonadati</taxon>
        <taxon>Pseudomonadota</taxon>
        <taxon>Gammaproteobacteria</taxon>
        <taxon>Pseudomonadales</taxon>
        <taxon>Pseudomonadaceae</taxon>
        <taxon>Pseudomonas</taxon>
    </lineage>
</organism>
<dbReference type="AlphaFoldDB" id="A0A1H2SXI6"/>
<evidence type="ECO:0000259" key="5">
    <source>
        <dbReference type="Pfam" id="PF08028"/>
    </source>
</evidence>
<dbReference type="STRING" id="1007099.SAMN05216287_0808"/>
<dbReference type="PIRSF" id="PIRSF016578">
    <property type="entry name" value="HsaA"/>
    <property type="match status" value="1"/>
</dbReference>
<dbReference type="Pfam" id="PF08028">
    <property type="entry name" value="Acyl-CoA_dh_2"/>
    <property type="match status" value="1"/>
</dbReference>
<dbReference type="InterPro" id="IPR013786">
    <property type="entry name" value="AcylCoA_DH/ox_N"/>
</dbReference>
<dbReference type="Gene3D" id="1.20.140.10">
    <property type="entry name" value="Butyryl-CoA Dehydrogenase, subunit A, domain 3"/>
    <property type="match status" value="1"/>
</dbReference>
<dbReference type="InterPro" id="IPR036250">
    <property type="entry name" value="AcylCo_DH-like_C"/>
</dbReference>
<dbReference type="InterPro" id="IPR013107">
    <property type="entry name" value="Acyl-CoA_DH_C"/>
</dbReference>
<feature type="domain" description="Acyl-CoA oxidase/dehydrogenase middle" evidence="3">
    <location>
        <begin position="131"/>
        <end position="221"/>
    </location>
</feature>
<sequence>MSQALRKAEPVAPITDAQALDALCATLAASAAQLDRDAEFPHANLALLRGAGLLGLATARRFGGDEAERSRLREVIGEVARGEPSTALLLAMQYINLRRLQRNATSPRPLLERVLRESVSDGALINAFRVEPELGSPARGGLPQTLARRHPDGWRLSGHKLYTTGIAGLTWLLVWARSDDPQPLVGGWLVHRDTPGIRVIESWDHLGMRATGSHEVIFEDVQLPPDSAVDVQPFAHQPGIDDAAVAAFQGDNAILLAALYDGVARAARDDLLGWLARRVPGSLGAPLSSLPRVQEAVGRIDALLLSNRLQLRGSDDPALSVGELGQIKVNVIDNAIDAVRRGLELAGNHALEHANPLQRHYRNLLCGRVHTPQPDSVWLAAGKAAFATL</sequence>
<dbReference type="Pfam" id="PF02771">
    <property type="entry name" value="Acyl-CoA_dh_N"/>
    <property type="match status" value="1"/>
</dbReference>